<dbReference type="EMBL" id="CP034328">
    <property type="protein sequence ID" value="AZL61156.1"/>
    <property type="molecule type" value="Genomic_DNA"/>
</dbReference>
<evidence type="ECO:0000313" key="4">
    <source>
        <dbReference type="Proteomes" id="UP000282002"/>
    </source>
</evidence>
<name>A0A3S8UC38_9RHOB</name>
<proteinExistence type="predicted"/>
<keyword evidence="1" id="KW-0813">Transport</keyword>
<dbReference type="Proteomes" id="UP000282002">
    <property type="component" value="Chromosome"/>
</dbReference>
<dbReference type="InterPro" id="IPR010290">
    <property type="entry name" value="TM_effector"/>
</dbReference>
<reference evidence="3 4" key="1">
    <citation type="submission" date="2018-12" db="EMBL/GenBank/DDBJ databases">
        <title>Complete genome sequencing of Tabrizicola sp. K13M18.</title>
        <authorList>
            <person name="Bae J.-W."/>
        </authorList>
    </citation>
    <scope>NUCLEOTIDE SEQUENCE [LARGE SCALE GENOMIC DNA]</scope>
    <source>
        <strain evidence="3 4">K13M18</strain>
    </source>
</reference>
<dbReference type="KEGG" id="taw:EI545_12400"/>
<evidence type="ECO:0000256" key="2">
    <source>
        <dbReference type="ARBA" id="ARBA00022475"/>
    </source>
</evidence>
<dbReference type="Pfam" id="PF05977">
    <property type="entry name" value="MFS_3"/>
    <property type="match status" value="1"/>
</dbReference>
<sequence length="73" mass="8084">MRDGAFNWGVVEDAADPDVILDWFMTESWAEHLRQHRRATHSDADLHAALMAETAGGAYPTGRHLLSIGPRGK</sequence>
<evidence type="ECO:0000256" key="1">
    <source>
        <dbReference type="ARBA" id="ARBA00022448"/>
    </source>
</evidence>
<keyword evidence="2" id="KW-0472">Membrane</keyword>
<dbReference type="OrthoDB" id="9809918at2"/>
<gene>
    <name evidence="3" type="ORF">EI545_12400</name>
</gene>
<keyword evidence="2" id="KW-1003">Cell membrane</keyword>
<accession>A0A3S8UC38</accession>
<keyword evidence="4" id="KW-1185">Reference proteome</keyword>
<organism evidence="3 4">
    <name type="scientific">Tabrizicola piscis</name>
    <dbReference type="NCBI Taxonomy" id="2494374"/>
    <lineage>
        <taxon>Bacteria</taxon>
        <taxon>Pseudomonadati</taxon>
        <taxon>Pseudomonadota</taxon>
        <taxon>Alphaproteobacteria</taxon>
        <taxon>Rhodobacterales</taxon>
        <taxon>Paracoccaceae</taxon>
        <taxon>Tabrizicola</taxon>
    </lineage>
</organism>
<dbReference type="AlphaFoldDB" id="A0A3S8UC38"/>
<protein>
    <submittedName>
        <fullName evidence="3">Uncharacterized protein</fullName>
    </submittedName>
</protein>
<evidence type="ECO:0000313" key="3">
    <source>
        <dbReference type="EMBL" id="AZL61156.1"/>
    </source>
</evidence>